<feature type="compositionally biased region" description="Basic residues" evidence="1">
    <location>
        <begin position="1"/>
        <end position="10"/>
    </location>
</feature>
<comment type="caution">
    <text evidence="2">The sequence shown here is derived from an EMBL/GenBank/DDBJ whole genome shotgun (WGS) entry which is preliminary data.</text>
</comment>
<feature type="region of interest" description="Disordered" evidence="1">
    <location>
        <begin position="168"/>
        <end position="210"/>
    </location>
</feature>
<proteinExistence type="predicted"/>
<accession>A0A2P5CLE2</accession>
<dbReference type="Proteomes" id="UP000237105">
    <property type="component" value="Unassembled WGS sequence"/>
</dbReference>
<dbReference type="OrthoDB" id="1900495at2759"/>
<reference evidence="3" key="1">
    <citation type="submission" date="2016-06" db="EMBL/GenBank/DDBJ databases">
        <title>Parallel loss of symbiosis genes in relatives of nitrogen-fixing non-legume Parasponia.</title>
        <authorList>
            <person name="Van Velzen R."/>
            <person name="Holmer R."/>
            <person name="Bu F."/>
            <person name="Rutten L."/>
            <person name="Van Zeijl A."/>
            <person name="Liu W."/>
            <person name="Santuari L."/>
            <person name="Cao Q."/>
            <person name="Sharma T."/>
            <person name="Shen D."/>
            <person name="Roswanjaya Y."/>
            <person name="Wardhani T."/>
            <person name="Kalhor M.S."/>
            <person name="Jansen J."/>
            <person name="Van den Hoogen J."/>
            <person name="Gungor B."/>
            <person name="Hartog M."/>
            <person name="Hontelez J."/>
            <person name="Verver J."/>
            <person name="Yang W.-C."/>
            <person name="Schijlen E."/>
            <person name="Repin R."/>
            <person name="Schilthuizen M."/>
            <person name="Schranz E."/>
            <person name="Heidstra R."/>
            <person name="Miyata K."/>
            <person name="Fedorova E."/>
            <person name="Kohlen W."/>
            <person name="Bisseling T."/>
            <person name="Smit S."/>
            <person name="Geurts R."/>
        </authorList>
    </citation>
    <scope>NUCLEOTIDE SEQUENCE [LARGE SCALE GENOMIC DNA]</scope>
    <source>
        <strain evidence="3">cv. WU1-14</strain>
    </source>
</reference>
<protein>
    <submittedName>
        <fullName evidence="2">Uncharacterized protein</fullName>
    </submittedName>
</protein>
<dbReference type="EMBL" id="JXTB01000118">
    <property type="protein sequence ID" value="PON61850.1"/>
    <property type="molecule type" value="Genomic_DNA"/>
</dbReference>
<organism evidence="2 3">
    <name type="scientific">Parasponia andersonii</name>
    <name type="common">Sponia andersonii</name>
    <dbReference type="NCBI Taxonomy" id="3476"/>
    <lineage>
        <taxon>Eukaryota</taxon>
        <taxon>Viridiplantae</taxon>
        <taxon>Streptophyta</taxon>
        <taxon>Embryophyta</taxon>
        <taxon>Tracheophyta</taxon>
        <taxon>Spermatophyta</taxon>
        <taxon>Magnoliopsida</taxon>
        <taxon>eudicotyledons</taxon>
        <taxon>Gunneridae</taxon>
        <taxon>Pentapetalae</taxon>
        <taxon>rosids</taxon>
        <taxon>fabids</taxon>
        <taxon>Rosales</taxon>
        <taxon>Cannabaceae</taxon>
        <taxon>Parasponia</taxon>
    </lineage>
</organism>
<dbReference type="PANTHER" id="PTHR34272:SF1">
    <property type="entry name" value="EXPRESSED PROTEIN"/>
    <property type="match status" value="1"/>
</dbReference>
<dbReference type="PANTHER" id="PTHR34272">
    <property type="entry name" value="EXPRESSED PROTEIN"/>
    <property type="match status" value="1"/>
</dbReference>
<dbReference type="AlphaFoldDB" id="A0A2P5CLE2"/>
<feature type="compositionally biased region" description="Basic residues" evidence="1">
    <location>
        <begin position="196"/>
        <end position="210"/>
    </location>
</feature>
<keyword evidence="3" id="KW-1185">Reference proteome</keyword>
<gene>
    <name evidence="2" type="ORF">PanWU01x14_142680</name>
</gene>
<evidence type="ECO:0000256" key="1">
    <source>
        <dbReference type="SAM" id="MobiDB-lite"/>
    </source>
</evidence>
<evidence type="ECO:0000313" key="2">
    <source>
        <dbReference type="EMBL" id="PON61850.1"/>
    </source>
</evidence>
<feature type="region of interest" description="Disordered" evidence="1">
    <location>
        <begin position="1"/>
        <end position="74"/>
    </location>
</feature>
<evidence type="ECO:0000313" key="3">
    <source>
        <dbReference type="Proteomes" id="UP000237105"/>
    </source>
</evidence>
<feature type="compositionally biased region" description="Low complexity" evidence="1">
    <location>
        <begin position="185"/>
        <end position="195"/>
    </location>
</feature>
<name>A0A2P5CLE2_PARAD</name>
<feature type="region of interest" description="Disordered" evidence="1">
    <location>
        <begin position="103"/>
        <end position="142"/>
    </location>
</feature>
<sequence length="244" mass="26893">MKRNRENHHHFLQEPNSKKGTKPAVNFTFDDEENDMTSLTLGSLATRAPPPPQLHSLLLLVDEPEPQPQPQPQRQIHSAFDRFNSLPSSSSLVLNDVQSQLPAAATTTAAGSSNRRQPRGRRISRESPNLGKEDPTTVPVPYPWATTQHAMVHSKEYLLKNGITDIRGKRTRSACGTEPPSVGATPSTQPASSASRRSRRGPSLRRRRGRALTGSSCFLDSLWDLLTGVAQVLSQEYQESSDRG</sequence>